<comment type="similarity">
    <text evidence="1 4">Belongs to the D-isomer specific 2-hydroxyacid dehydrogenase family.</text>
</comment>
<name>A0ABP9M7K3_9BURK</name>
<feature type="domain" description="D-isomer specific 2-hydroxyacid dehydrogenase catalytic" evidence="5">
    <location>
        <begin position="25"/>
        <end position="313"/>
    </location>
</feature>
<dbReference type="RefSeq" id="WP_345371493.1">
    <property type="nucleotide sequence ID" value="NZ_BAABKD010000011.1"/>
</dbReference>
<dbReference type="PANTHER" id="PTHR43761">
    <property type="entry name" value="D-ISOMER SPECIFIC 2-HYDROXYACID DEHYDROGENASE FAMILY PROTEIN (AFU_ORTHOLOGUE AFUA_1G13630)"/>
    <property type="match status" value="1"/>
</dbReference>
<feature type="domain" description="D-isomer specific 2-hydroxyacid dehydrogenase NAD-binding" evidence="6">
    <location>
        <begin position="106"/>
        <end position="286"/>
    </location>
</feature>
<evidence type="ECO:0000313" key="7">
    <source>
        <dbReference type="EMBL" id="GAA5092423.1"/>
    </source>
</evidence>
<evidence type="ECO:0000256" key="4">
    <source>
        <dbReference type="RuleBase" id="RU003719"/>
    </source>
</evidence>
<protein>
    <submittedName>
        <fullName evidence="7">D-2-hydroxyacid dehydrogenase</fullName>
    </submittedName>
</protein>
<dbReference type="Pfam" id="PF00389">
    <property type="entry name" value="2-Hacid_dh"/>
    <property type="match status" value="1"/>
</dbReference>
<dbReference type="InterPro" id="IPR029753">
    <property type="entry name" value="D-isomer_DH_CS"/>
</dbReference>
<evidence type="ECO:0000256" key="1">
    <source>
        <dbReference type="ARBA" id="ARBA00005854"/>
    </source>
</evidence>
<keyword evidence="8" id="KW-1185">Reference proteome</keyword>
<dbReference type="Pfam" id="PF02826">
    <property type="entry name" value="2-Hacid_dh_C"/>
    <property type="match status" value="1"/>
</dbReference>
<accession>A0ABP9M7K3</accession>
<dbReference type="InterPro" id="IPR006140">
    <property type="entry name" value="D-isomer_DH_NAD-bd"/>
</dbReference>
<dbReference type="SUPFAM" id="SSF52283">
    <property type="entry name" value="Formate/glycerate dehydrogenase catalytic domain-like"/>
    <property type="match status" value="1"/>
</dbReference>
<dbReference type="PROSITE" id="PS00670">
    <property type="entry name" value="D_2_HYDROXYACID_DH_2"/>
    <property type="match status" value="1"/>
</dbReference>
<evidence type="ECO:0000259" key="6">
    <source>
        <dbReference type="Pfam" id="PF02826"/>
    </source>
</evidence>
<dbReference type="Gene3D" id="3.40.50.720">
    <property type="entry name" value="NAD(P)-binding Rossmann-like Domain"/>
    <property type="match status" value="2"/>
</dbReference>
<evidence type="ECO:0000313" key="8">
    <source>
        <dbReference type="Proteomes" id="UP001500227"/>
    </source>
</evidence>
<dbReference type="EMBL" id="BAABKD010000011">
    <property type="protein sequence ID" value="GAA5092423.1"/>
    <property type="molecule type" value="Genomic_DNA"/>
</dbReference>
<keyword evidence="2 4" id="KW-0560">Oxidoreductase</keyword>
<dbReference type="SUPFAM" id="SSF51735">
    <property type="entry name" value="NAD(P)-binding Rossmann-fold domains"/>
    <property type="match status" value="1"/>
</dbReference>
<dbReference type="Proteomes" id="UP001500227">
    <property type="component" value="Unassembled WGS sequence"/>
</dbReference>
<comment type="caution">
    <text evidence="7">The sequence shown here is derived from an EMBL/GenBank/DDBJ whole genome shotgun (WGS) entry which is preliminary data.</text>
</comment>
<sequence length="317" mass="35178">MQIVFLDQATMAPTVRLPEPNFMHQWQGYDQTTAEQVVQRAQYAEIVISNKVPLEADTLKQLPKLRLIAVPATGYNHIDIEACKNLGVQVCHVPDYAQTTVPEHVFALIFALQRQLLPYQRSLLAGRWQQSGQFCYFDYPIRDLKGSYLGLVGAGALGSEVARIASALGVHVLQAEHKGAKQCREGYVRFEQMLEQSDIISLHCPLTPQTHHLLDAQAFAQMQRQPMIINTARGALIDPDALVHALQVGQIRAAGIDVCEIEPPPADHPYMQLVGTDHFILTPHIGWASIEAMQFVADQTIANINAFVAGQPIHLVQ</sequence>
<evidence type="ECO:0000256" key="2">
    <source>
        <dbReference type="ARBA" id="ARBA00023002"/>
    </source>
</evidence>
<proteinExistence type="inferred from homology"/>
<evidence type="ECO:0000259" key="5">
    <source>
        <dbReference type="Pfam" id="PF00389"/>
    </source>
</evidence>
<gene>
    <name evidence="7" type="ORF">GCM10023337_19700</name>
</gene>
<dbReference type="InterPro" id="IPR036291">
    <property type="entry name" value="NAD(P)-bd_dom_sf"/>
</dbReference>
<dbReference type="CDD" id="cd12162">
    <property type="entry name" value="2-Hacid_dh_4"/>
    <property type="match status" value="1"/>
</dbReference>
<dbReference type="InterPro" id="IPR050418">
    <property type="entry name" value="D-iso_2-hydroxyacid_DH_PdxB"/>
</dbReference>
<keyword evidence="3" id="KW-0520">NAD</keyword>
<organism evidence="7 8">
    <name type="scientific">Paenalcaligenes hermetiae</name>
    <dbReference type="NCBI Taxonomy" id="1157987"/>
    <lineage>
        <taxon>Bacteria</taxon>
        <taxon>Pseudomonadati</taxon>
        <taxon>Pseudomonadota</taxon>
        <taxon>Betaproteobacteria</taxon>
        <taxon>Burkholderiales</taxon>
        <taxon>Alcaligenaceae</taxon>
        <taxon>Paenalcaligenes</taxon>
    </lineage>
</organism>
<dbReference type="PANTHER" id="PTHR43761:SF1">
    <property type="entry name" value="D-ISOMER SPECIFIC 2-HYDROXYACID DEHYDROGENASE CATALYTIC DOMAIN-CONTAINING PROTEIN-RELATED"/>
    <property type="match status" value="1"/>
</dbReference>
<reference evidence="8" key="1">
    <citation type="journal article" date="2019" name="Int. J. Syst. Evol. Microbiol.">
        <title>The Global Catalogue of Microorganisms (GCM) 10K type strain sequencing project: providing services to taxonomists for standard genome sequencing and annotation.</title>
        <authorList>
            <consortium name="The Broad Institute Genomics Platform"/>
            <consortium name="The Broad Institute Genome Sequencing Center for Infectious Disease"/>
            <person name="Wu L."/>
            <person name="Ma J."/>
        </authorList>
    </citation>
    <scope>NUCLEOTIDE SEQUENCE [LARGE SCALE GENOMIC DNA]</scope>
    <source>
        <strain evidence="8">JCM 18423</strain>
    </source>
</reference>
<dbReference type="InterPro" id="IPR006139">
    <property type="entry name" value="D-isomer_2_OHA_DH_cat_dom"/>
</dbReference>
<evidence type="ECO:0000256" key="3">
    <source>
        <dbReference type="ARBA" id="ARBA00023027"/>
    </source>
</evidence>